<accession>A0A843X701</accession>
<proteinExistence type="predicted"/>
<evidence type="ECO:0000313" key="1">
    <source>
        <dbReference type="EMBL" id="MQM14364.1"/>
    </source>
</evidence>
<dbReference type="Proteomes" id="UP000652761">
    <property type="component" value="Unassembled WGS sequence"/>
</dbReference>
<gene>
    <name evidence="1" type="ORF">Taro_047288</name>
</gene>
<organism evidence="1 2">
    <name type="scientific">Colocasia esculenta</name>
    <name type="common">Wild taro</name>
    <name type="synonym">Arum esculentum</name>
    <dbReference type="NCBI Taxonomy" id="4460"/>
    <lineage>
        <taxon>Eukaryota</taxon>
        <taxon>Viridiplantae</taxon>
        <taxon>Streptophyta</taxon>
        <taxon>Embryophyta</taxon>
        <taxon>Tracheophyta</taxon>
        <taxon>Spermatophyta</taxon>
        <taxon>Magnoliopsida</taxon>
        <taxon>Liliopsida</taxon>
        <taxon>Araceae</taxon>
        <taxon>Aroideae</taxon>
        <taxon>Colocasieae</taxon>
        <taxon>Colocasia</taxon>
    </lineage>
</organism>
<protein>
    <submittedName>
        <fullName evidence="1">Uncharacterized protein</fullName>
    </submittedName>
</protein>
<comment type="caution">
    <text evidence="1">The sequence shown here is derived from an EMBL/GenBank/DDBJ whole genome shotgun (WGS) entry which is preliminary data.</text>
</comment>
<dbReference type="EMBL" id="NMUH01006061">
    <property type="protein sequence ID" value="MQM14364.1"/>
    <property type="molecule type" value="Genomic_DNA"/>
</dbReference>
<name>A0A843X701_COLES</name>
<reference evidence="1" key="1">
    <citation type="submission" date="2017-07" db="EMBL/GenBank/DDBJ databases">
        <title>Taro Niue Genome Assembly and Annotation.</title>
        <authorList>
            <person name="Atibalentja N."/>
            <person name="Keating K."/>
            <person name="Fields C.J."/>
        </authorList>
    </citation>
    <scope>NUCLEOTIDE SEQUENCE</scope>
    <source>
        <strain evidence="1">Niue_2</strain>
        <tissue evidence="1">Leaf</tissue>
    </source>
</reference>
<dbReference type="AlphaFoldDB" id="A0A843X701"/>
<evidence type="ECO:0000313" key="2">
    <source>
        <dbReference type="Proteomes" id="UP000652761"/>
    </source>
</evidence>
<sequence length="67" mass="8045">MSNKYLKFFPTFPPPFKRRNRWRRSVFPARSRHLSSLYLFSIRRFYSPLQKMLLGCPDSSEESTGDL</sequence>
<keyword evidence="2" id="KW-1185">Reference proteome</keyword>